<evidence type="ECO:0000256" key="12">
    <source>
        <dbReference type="HAMAP-Rule" id="MF_00974"/>
    </source>
</evidence>
<feature type="region of interest" description="Disordered" evidence="14">
    <location>
        <begin position="432"/>
        <end position="467"/>
    </location>
</feature>
<keyword evidence="4 12" id="KW-0548">Nucleotidyltransferase</keyword>
<dbReference type="Proteomes" id="UP001595583">
    <property type="component" value="Unassembled WGS sequence"/>
</dbReference>
<dbReference type="InterPro" id="IPR006171">
    <property type="entry name" value="TOPRIM_dom"/>
</dbReference>
<evidence type="ECO:0000256" key="8">
    <source>
        <dbReference type="ARBA" id="ARBA00022833"/>
    </source>
</evidence>
<comment type="catalytic activity">
    <reaction evidence="12">
        <text>ssDNA + n NTP = ssDNA/pppN(pN)n-1 hybrid + (n-1) diphosphate.</text>
        <dbReference type="EC" id="2.7.7.101"/>
    </reaction>
</comment>
<dbReference type="InterPro" id="IPR002694">
    <property type="entry name" value="Znf_CHC2"/>
</dbReference>
<gene>
    <name evidence="12 16" type="primary">dnaG</name>
    <name evidence="16" type="ORF">ACFOHJ_19045</name>
</gene>
<keyword evidence="1 12" id="KW-0240">DNA-directed RNA polymerase</keyword>
<evidence type="ECO:0000256" key="10">
    <source>
        <dbReference type="ARBA" id="ARBA00023125"/>
    </source>
</evidence>
<dbReference type="InterPro" id="IPR030846">
    <property type="entry name" value="DnaG_bac"/>
</dbReference>
<dbReference type="Pfam" id="PF01807">
    <property type="entry name" value="Zn_ribbon_DnaG"/>
    <property type="match status" value="1"/>
</dbReference>
<evidence type="ECO:0000256" key="7">
    <source>
        <dbReference type="ARBA" id="ARBA00022771"/>
    </source>
</evidence>
<dbReference type="NCBIfam" id="TIGR01391">
    <property type="entry name" value="dnaG"/>
    <property type="match status" value="1"/>
</dbReference>
<dbReference type="InterPro" id="IPR050219">
    <property type="entry name" value="DnaG_primase"/>
</dbReference>
<dbReference type="PANTHER" id="PTHR30313:SF2">
    <property type="entry name" value="DNA PRIMASE"/>
    <property type="match status" value="1"/>
</dbReference>
<evidence type="ECO:0000256" key="11">
    <source>
        <dbReference type="ARBA" id="ARBA00023163"/>
    </source>
</evidence>
<dbReference type="CDD" id="cd03364">
    <property type="entry name" value="TOPRIM_DnaG_primases"/>
    <property type="match status" value="1"/>
</dbReference>
<comment type="similarity">
    <text evidence="12 13">Belongs to the DnaG primase family.</text>
</comment>
<feature type="zinc finger region" description="CHC2-type" evidence="12">
    <location>
        <begin position="43"/>
        <end position="67"/>
    </location>
</feature>
<keyword evidence="9" id="KW-0460">Magnesium</keyword>
<dbReference type="InterPro" id="IPR034151">
    <property type="entry name" value="TOPRIM_DnaG_bac"/>
</dbReference>
<proteinExistence type="inferred from homology"/>
<feature type="domain" description="Toprim" evidence="15">
    <location>
        <begin position="267"/>
        <end position="349"/>
    </location>
</feature>
<comment type="caution">
    <text evidence="16">The sequence shown here is derived from an EMBL/GenBank/DDBJ whole genome shotgun (WGS) entry which is preliminary data.</text>
</comment>
<comment type="domain">
    <text evidence="12">Contains an N-terminal zinc-binding domain, a central core domain that contains the primase activity, and a C-terminal DnaB-binding domain.</text>
</comment>
<dbReference type="RefSeq" id="WP_378223450.1">
    <property type="nucleotide sequence ID" value="NZ_JBHRTK010000022.1"/>
</dbReference>
<evidence type="ECO:0000256" key="5">
    <source>
        <dbReference type="ARBA" id="ARBA00022705"/>
    </source>
</evidence>
<dbReference type="InterPro" id="IPR037068">
    <property type="entry name" value="DNA_primase_core_N_sf"/>
</dbReference>
<dbReference type="Gene3D" id="3.90.580.10">
    <property type="entry name" value="Zinc finger, CHC2-type domain"/>
    <property type="match status" value="1"/>
</dbReference>
<name>A0ABV7KDS5_9HYPH</name>
<keyword evidence="11 12" id="KW-0804">Transcription</keyword>
<dbReference type="InterPro" id="IPR036977">
    <property type="entry name" value="DNA_primase_Znf_CHC2"/>
</dbReference>
<keyword evidence="7 12" id="KW-0863">Zinc-finger</keyword>
<evidence type="ECO:0000313" key="16">
    <source>
        <dbReference type="EMBL" id="MFC3208325.1"/>
    </source>
</evidence>
<dbReference type="PANTHER" id="PTHR30313">
    <property type="entry name" value="DNA PRIMASE"/>
    <property type="match status" value="1"/>
</dbReference>
<evidence type="ECO:0000259" key="15">
    <source>
        <dbReference type="PROSITE" id="PS50880"/>
    </source>
</evidence>
<dbReference type="SUPFAM" id="SSF57783">
    <property type="entry name" value="Zinc beta-ribbon"/>
    <property type="match status" value="1"/>
</dbReference>
<keyword evidence="8 12" id="KW-0862">Zinc</keyword>
<dbReference type="Gene3D" id="3.90.980.10">
    <property type="entry name" value="DNA primase, catalytic core, N-terminal domain"/>
    <property type="match status" value="1"/>
</dbReference>
<sequence>MRFAPAFLDEIRDRVPISSLIGTRVSWDRKKTNASRGDYWACCPFHGEKSPSFHCEDKKGRYHCFGCGVSGDHFRFLTELDGLNFPEAVERVAEMAGVAMPARDEQAEEREKQRASLTDVMEMATSFFEERLHSADGARARAYLRERGLSPATQAAFRLGYSPDSRNALKEHLAAKGVGKAEIEACGLVVFGEDVPVSYDRFRDRVMFPIPDSRGRIIAFGGRALSSDAPAKYLNSPETELFHKGNVLYNFVRARKALAKAGPNGGGAVIAVEGYMDVIALAQAGFDNVVAPLGTALTENQMELLWRMSGEPVLCFDGDQAGLKAAWRAADLMLPAIQPGRSARFALLPDGKDPDDLVKGDGPDGFRAVLDEARPLADLLWMRETAGGVFDTPERRAELEKRLRELAGRIQDESVRFHYNQDMRERVHSFFGATRGGGRDRGARGGKDAGQRGRFSRAGQAGGRTPITESLGRSALVKRSGEVMSVREATIIVALVNHPALIDENFAHVEFLDLANADLRKLHAVLLDAMAHDMANDRSAVIATVERAGCSDIWERAVGLIRKTRQWPALEQASLDDAREAFGQALHLHRSARTLHKELKQAESALATDPTDENYRHLIEIQAQFRDVQATEALVEGFGVTSGQAGRA</sequence>
<evidence type="ECO:0000256" key="1">
    <source>
        <dbReference type="ARBA" id="ARBA00022478"/>
    </source>
</evidence>
<comment type="cofactor">
    <cofactor evidence="12 13">
        <name>Zn(2+)</name>
        <dbReference type="ChEBI" id="CHEBI:29105"/>
    </cofactor>
    <text evidence="12 13">Binds 1 zinc ion per monomer.</text>
</comment>
<comment type="subunit">
    <text evidence="12">Monomer. Interacts with DnaB.</text>
</comment>
<keyword evidence="17" id="KW-1185">Reference proteome</keyword>
<dbReference type="EC" id="2.7.7.101" evidence="12"/>
<keyword evidence="6 12" id="KW-0479">Metal-binding</keyword>
<evidence type="ECO:0000256" key="4">
    <source>
        <dbReference type="ARBA" id="ARBA00022695"/>
    </source>
</evidence>
<dbReference type="HAMAP" id="MF_00974">
    <property type="entry name" value="DNA_primase_DnaG"/>
    <property type="match status" value="1"/>
</dbReference>
<dbReference type="PIRSF" id="PIRSF002811">
    <property type="entry name" value="DnaG"/>
    <property type="match status" value="1"/>
</dbReference>
<reference evidence="17" key="1">
    <citation type="journal article" date="2019" name="Int. J. Syst. Evol. Microbiol.">
        <title>The Global Catalogue of Microorganisms (GCM) 10K type strain sequencing project: providing services to taxonomists for standard genome sequencing and annotation.</title>
        <authorList>
            <consortium name="The Broad Institute Genomics Platform"/>
            <consortium name="The Broad Institute Genome Sequencing Center for Infectious Disease"/>
            <person name="Wu L."/>
            <person name="Ma J."/>
        </authorList>
    </citation>
    <scope>NUCLEOTIDE SEQUENCE [LARGE SCALE GENOMIC DNA]</scope>
    <source>
        <strain evidence="17">KCTC 52165</strain>
    </source>
</reference>
<dbReference type="EMBL" id="JBHRTK010000022">
    <property type="protein sequence ID" value="MFC3208325.1"/>
    <property type="molecule type" value="Genomic_DNA"/>
</dbReference>
<dbReference type="Gene3D" id="3.40.1360.10">
    <property type="match status" value="1"/>
</dbReference>
<comment type="function">
    <text evidence="12 13">RNA polymerase that catalyzes the synthesis of short RNA molecules used as primers for DNA polymerase during DNA replication.</text>
</comment>
<evidence type="ECO:0000256" key="13">
    <source>
        <dbReference type="PIRNR" id="PIRNR002811"/>
    </source>
</evidence>
<keyword evidence="3 12" id="KW-0808">Transferase</keyword>
<dbReference type="Pfam" id="PF13155">
    <property type="entry name" value="Toprim_2"/>
    <property type="match status" value="1"/>
</dbReference>
<evidence type="ECO:0000256" key="14">
    <source>
        <dbReference type="SAM" id="MobiDB-lite"/>
    </source>
</evidence>
<evidence type="ECO:0000256" key="9">
    <source>
        <dbReference type="ARBA" id="ARBA00022842"/>
    </source>
</evidence>
<keyword evidence="10 12" id="KW-0238">DNA-binding</keyword>
<dbReference type="InterPro" id="IPR013264">
    <property type="entry name" value="DNAG_N"/>
</dbReference>
<dbReference type="SUPFAM" id="SSF56731">
    <property type="entry name" value="DNA primase core"/>
    <property type="match status" value="1"/>
</dbReference>
<protein>
    <recommendedName>
        <fullName evidence="12 13">DNA primase</fullName>
        <ecNumber evidence="12">2.7.7.101</ecNumber>
    </recommendedName>
</protein>
<evidence type="ECO:0000313" key="17">
    <source>
        <dbReference type="Proteomes" id="UP001595583"/>
    </source>
</evidence>
<evidence type="ECO:0000256" key="6">
    <source>
        <dbReference type="ARBA" id="ARBA00022723"/>
    </source>
</evidence>
<dbReference type="PROSITE" id="PS50880">
    <property type="entry name" value="TOPRIM"/>
    <property type="match status" value="1"/>
</dbReference>
<organism evidence="16 17">
    <name type="scientific">Aquamicrobium soli</name>
    <dbReference type="NCBI Taxonomy" id="1811518"/>
    <lineage>
        <taxon>Bacteria</taxon>
        <taxon>Pseudomonadati</taxon>
        <taxon>Pseudomonadota</taxon>
        <taxon>Alphaproteobacteria</taxon>
        <taxon>Hyphomicrobiales</taxon>
        <taxon>Phyllobacteriaceae</taxon>
        <taxon>Aquamicrobium</taxon>
    </lineage>
</organism>
<keyword evidence="2 12" id="KW-0639">Primosome</keyword>
<dbReference type="InterPro" id="IPR006295">
    <property type="entry name" value="DNA_primase_DnaG"/>
</dbReference>
<evidence type="ECO:0000256" key="2">
    <source>
        <dbReference type="ARBA" id="ARBA00022515"/>
    </source>
</evidence>
<evidence type="ECO:0000256" key="3">
    <source>
        <dbReference type="ARBA" id="ARBA00022679"/>
    </source>
</evidence>
<dbReference type="SMART" id="SM00400">
    <property type="entry name" value="ZnF_CHCC"/>
    <property type="match status" value="1"/>
</dbReference>
<accession>A0ABV7KDS5</accession>
<keyword evidence="5 12" id="KW-0235">DNA replication</keyword>
<dbReference type="SMART" id="SM00493">
    <property type="entry name" value="TOPRIM"/>
    <property type="match status" value="1"/>
</dbReference>
<dbReference type="Pfam" id="PF08275">
    <property type="entry name" value="DNAG_N"/>
    <property type="match status" value="1"/>
</dbReference>
<feature type="compositionally biased region" description="Basic and acidic residues" evidence="14">
    <location>
        <begin position="437"/>
        <end position="451"/>
    </location>
</feature>